<keyword evidence="2 6" id="KW-0963">Cytoplasm</keyword>
<accession>V6SQE9</accession>
<dbReference type="NCBIfam" id="NF001785">
    <property type="entry name" value="PRK00517.2-2"/>
    <property type="match status" value="1"/>
</dbReference>
<keyword evidence="4 6" id="KW-0808">Transferase</keyword>
<evidence type="ECO:0000313" key="7">
    <source>
        <dbReference type="EMBL" id="ESU28659.1"/>
    </source>
</evidence>
<evidence type="ECO:0000256" key="5">
    <source>
        <dbReference type="ARBA" id="ARBA00022691"/>
    </source>
</evidence>
<comment type="caution">
    <text evidence="7">The sequence shown here is derived from an EMBL/GenBank/DDBJ whole genome shotgun (WGS) entry which is preliminary data.</text>
</comment>
<gene>
    <name evidence="6" type="primary">prmA</name>
    <name evidence="7" type="ORF">FLJC2902T_12500</name>
</gene>
<evidence type="ECO:0000313" key="8">
    <source>
        <dbReference type="Proteomes" id="UP000018004"/>
    </source>
</evidence>
<dbReference type="InterPro" id="IPR050078">
    <property type="entry name" value="Ribosomal_L11_MeTrfase_PrmA"/>
</dbReference>
<comment type="subcellular location">
    <subcellularLocation>
        <location evidence="6">Cytoplasm</location>
    </subcellularLocation>
</comment>
<dbReference type="Gene3D" id="3.40.50.150">
    <property type="entry name" value="Vaccinia Virus protein VP39"/>
    <property type="match status" value="1"/>
</dbReference>
<dbReference type="PATRIC" id="fig|1341181.4.peg.1235"/>
<dbReference type="EMBL" id="AVGG01000005">
    <property type="protein sequence ID" value="ESU28659.1"/>
    <property type="molecule type" value="Genomic_DNA"/>
</dbReference>
<reference evidence="7 8" key="1">
    <citation type="submission" date="2013-08" db="EMBL/GenBank/DDBJ databases">
        <title>Flavobacterium limnosediminis JC2902 genome sequencing.</title>
        <authorList>
            <person name="Lee K."/>
            <person name="Yi H."/>
            <person name="Park S."/>
            <person name="Chun J."/>
        </authorList>
    </citation>
    <scope>NUCLEOTIDE SEQUENCE [LARGE SCALE GENOMIC DNA]</scope>
    <source>
        <strain evidence="7 8">JC2902</strain>
    </source>
</reference>
<dbReference type="STRING" id="1341181.FLJC2902T_12500"/>
<dbReference type="HAMAP" id="MF_00735">
    <property type="entry name" value="Methyltr_PrmA"/>
    <property type="match status" value="1"/>
</dbReference>
<protein>
    <recommendedName>
        <fullName evidence="6">Ribosomal protein L11 methyltransferase</fullName>
        <shortName evidence="6">L11 Mtase</shortName>
        <ecNumber evidence="6">2.1.1.-</ecNumber>
    </recommendedName>
</protein>
<dbReference type="CDD" id="cd02440">
    <property type="entry name" value="AdoMet_MTases"/>
    <property type="match status" value="1"/>
</dbReference>
<evidence type="ECO:0000256" key="4">
    <source>
        <dbReference type="ARBA" id="ARBA00022679"/>
    </source>
</evidence>
<keyword evidence="3 6" id="KW-0489">Methyltransferase</keyword>
<evidence type="ECO:0000256" key="3">
    <source>
        <dbReference type="ARBA" id="ARBA00022603"/>
    </source>
</evidence>
<evidence type="ECO:0000256" key="6">
    <source>
        <dbReference type="HAMAP-Rule" id="MF_00735"/>
    </source>
</evidence>
<proteinExistence type="inferred from homology"/>
<feature type="binding site" evidence="6">
    <location>
        <position position="195"/>
    </location>
    <ligand>
        <name>S-adenosyl-L-methionine</name>
        <dbReference type="ChEBI" id="CHEBI:59789"/>
    </ligand>
</feature>
<comment type="similarity">
    <text evidence="1 6">Belongs to the methyltransferase superfamily. PrmA family.</text>
</comment>
<dbReference type="AlphaFoldDB" id="V6SQE9"/>
<dbReference type="InterPro" id="IPR029063">
    <property type="entry name" value="SAM-dependent_MTases_sf"/>
</dbReference>
<dbReference type="Proteomes" id="UP000018004">
    <property type="component" value="Unassembled WGS sequence"/>
</dbReference>
<name>V6SQE9_9FLAO</name>
<keyword evidence="8" id="KW-1185">Reference proteome</keyword>
<sequence>MAGKRITGKPEPIAPKKSYCKNHPETKVASYCRQIGITTFAKKNSMENTYIGYHFTVEPKELGSEILVAELGETAFESFMETEKGVSAFVQKALWNEHILDDIQILHSDEFKIEYTFEEIEQVNWNEEWEKNFDPIDVDGICHVRAPFHEKTDAKYDIVIEPKMSFGTGHHETTHMMIQHLLEMDVTNLKTLDMGCGTAILAILAEMKGAQPIDAIDIDNWCYLNSIENAERNNCRHITVYEGDASLLNQGQKYDLIIANINRNILLNDMQAYVNCLNKNGILLLSGFYEADIPVIDTSCTEKGLTYVKKFQKNNWVSLKYVN</sequence>
<dbReference type="SUPFAM" id="SSF53335">
    <property type="entry name" value="S-adenosyl-L-methionine-dependent methyltransferases"/>
    <property type="match status" value="1"/>
</dbReference>
<dbReference type="EC" id="2.1.1.-" evidence="6"/>
<evidence type="ECO:0000256" key="1">
    <source>
        <dbReference type="ARBA" id="ARBA00009741"/>
    </source>
</evidence>
<organism evidence="7 8">
    <name type="scientific">Flavobacterium limnosediminis JC2902</name>
    <dbReference type="NCBI Taxonomy" id="1341181"/>
    <lineage>
        <taxon>Bacteria</taxon>
        <taxon>Pseudomonadati</taxon>
        <taxon>Bacteroidota</taxon>
        <taxon>Flavobacteriia</taxon>
        <taxon>Flavobacteriales</taxon>
        <taxon>Flavobacteriaceae</taxon>
        <taxon>Flavobacterium</taxon>
    </lineage>
</organism>
<dbReference type="eggNOG" id="COG2264">
    <property type="taxonomic scope" value="Bacteria"/>
</dbReference>
<evidence type="ECO:0000256" key="2">
    <source>
        <dbReference type="ARBA" id="ARBA00022490"/>
    </source>
</evidence>
<comment type="function">
    <text evidence="6">Methylates ribosomal protein L11.</text>
</comment>
<dbReference type="GO" id="GO:0008276">
    <property type="term" value="F:protein methyltransferase activity"/>
    <property type="evidence" value="ECO:0007669"/>
    <property type="project" value="UniProtKB-UniRule"/>
</dbReference>
<dbReference type="PANTHER" id="PTHR43648:SF1">
    <property type="entry name" value="ELECTRON TRANSFER FLAVOPROTEIN BETA SUBUNIT LYSINE METHYLTRANSFERASE"/>
    <property type="match status" value="1"/>
</dbReference>
<dbReference type="PANTHER" id="PTHR43648">
    <property type="entry name" value="ELECTRON TRANSFER FLAVOPROTEIN BETA SUBUNIT LYSINE METHYLTRANSFERASE"/>
    <property type="match status" value="1"/>
</dbReference>
<feature type="binding site" evidence="6">
    <location>
        <position position="174"/>
    </location>
    <ligand>
        <name>S-adenosyl-L-methionine</name>
        <dbReference type="ChEBI" id="CHEBI:59789"/>
    </ligand>
</feature>
<dbReference type="GO" id="GO:0005737">
    <property type="term" value="C:cytoplasm"/>
    <property type="evidence" value="ECO:0007669"/>
    <property type="project" value="UniProtKB-SubCell"/>
</dbReference>
<feature type="binding site" evidence="6">
    <location>
        <position position="260"/>
    </location>
    <ligand>
        <name>S-adenosyl-L-methionine</name>
        <dbReference type="ChEBI" id="CHEBI:59789"/>
    </ligand>
</feature>
<feature type="binding site" evidence="6">
    <location>
        <position position="217"/>
    </location>
    <ligand>
        <name>S-adenosyl-L-methionine</name>
        <dbReference type="ChEBI" id="CHEBI:59789"/>
    </ligand>
</feature>
<dbReference type="Pfam" id="PF06325">
    <property type="entry name" value="PrmA"/>
    <property type="match status" value="1"/>
</dbReference>
<dbReference type="GO" id="GO:0032259">
    <property type="term" value="P:methylation"/>
    <property type="evidence" value="ECO:0007669"/>
    <property type="project" value="UniProtKB-KW"/>
</dbReference>
<keyword evidence="5 6" id="KW-0949">S-adenosyl-L-methionine</keyword>
<comment type="catalytic activity">
    <reaction evidence="6">
        <text>L-lysyl-[protein] + 3 S-adenosyl-L-methionine = N(6),N(6),N(6)-trimethyl-L-lysyl-[protein] + 3 S-adenosyl-L-homocysteine + 3 H(+)</text>
        <dbReference type="Rhea" id="RHEA:54192"/>
        <dbReference type="Rhea" id="RHEA-COMP:9752"/>
        <dbReference type="Rhea" id="RHEA-COMP:13826"/>
        <dbReference type="ChEBI" id="CHEBI:15378"/>
        <dbReference type="ChEBI" id="CHEBI:29969"/>
        <dbReference type="ChEBI" id="CHEBI:57856"/>
        <dbReference type="ChEBI" id="CHEBI:59789"/>
        <dbReference type="ChEBI" id="CHEBI:61961"/>
    </reaction>
</comment>
<dbReference type="InterPro" id="IPR004498">
    <property type="entry name" value="Ribosomal_PrmA_MeTrfase"/>
</dbReference>